<dbReference type="Gene3D" id="3.90.700.10">
    <property type="entry name" value="Succinate dehydrogenase/fumarate reductase flavoprotein, catalytic domain"/>
    <property type="match status" value="1"/>
</dbReference>
<feature type="domain" description="Fumarate reductase/succinate dehydrogenase flavoprotein-like C-terminal" evidence="5">
    <location>
        <begin position="465"/>
        <end position="566"/>
    </location>
</feature>
<dbReference type="InterPro" id="IPR036188">
    <property type="entry name" value="FAD/NAD-bd_sf"/>
</dbReference>
<proteinExistence type="predicted"/>
<dbReference type="InterPro" id="IPR003953">
    <property type="entry name" value="FAD-dep_OxRdtase_2_FAD-bd"/>
</dbReference>
<evidence type="ECO:0000256" key="1">
    <source>
        <dbReference type="ARBA" id="ARBA00001974"/>
    </source>
</evidence>
<dbReference type="OrthoDB" id="9806724at2"/>
<dbReference type="PIRSF" id="PIRSF000171">
    <property type="entry name" value="SDHA_APRA_LASPO"/>
    <property type="match status" value="1"/>
</dbReference>
<keyword evidence="3 6" id="KW-0560">Oxidoreductase</keyword>
<dbReference type="SUPFAM" id="SSF56425">
    <property type="entry name" value="Succinate dehydrogenase/fumarate reductase flavoprotein, catalytic domain"/>
    <property type="match status" value="1"/>
</dbReference>
<dbReference type="Proteomes" id="UP000277294">
    <property type="component" value="Unassembled WGS sequence"/>
</dbReference>
<dbReference type="EMBL" id="UWPJ01000023">
    <property type="protein sequence ID" value="VCU70775.1"/>
    <property type="molecule type" value="Genomic_DNA"/>
</dbReference>
<dbReference type="RefSeq" id="WP_124080243.1">
    <property type="nucleotide sequence ID" value="NZ_UWPJ01000023.1"/>
</dbReference>
<organism evidence="6 7">
    <name type="scientific">Pigmentiphaga humi</name>
    <dbReference type="NCBI Taxonomy" id="2478468"/>
    <lineage>
        <taxon>Bacteria</taxon>
        <taxon>Pseudomonadati</taxon>
        <taxon>Pseudomonadota</taxon>
        <taxon>Betaproteobacteria</taxon>
        <taxon>Burkholderiales</taxon>
        <taxon>Alcaligenaceae</taxon>
        <taxon>Pigmentiphaga</taxon>
    </lineage>
</organism>
<reference evidence="6 7" key="1">
    <citation type="submission" date="2018-10" db="EMBL/GenBank/DDBJ databases">
        <authorList>
            <person name="Criscuolo A."/>
        </authorList>
    </citation>
    <scope>NUCLEOTIDE SEQUENCE [LARGE SCALE GENOMIC DNA]</scope>
    <source>
        <strain evidence="6">DnA1</strain>
    </source>
</reference>
<evidence type="ECO:0000259" key="4">
    <source>
        <dbReference type="Pfam" id="PF00890"/>
    </source>
</evidence>
<evidence type="ECO:0000313" key="6">
    <source>
        <dbReference type="EMBL" id="VCU70775.1"/>
    </source>
</evidence>
<gene>
    <name evidence="6" type="primary">sdhA_2</name>
    <name evidence="6" type="ORF">PIGHUM_02851</name>
</gene>
<dbReference type="GO" id="GO:0009061">
    <property type="term" value="P:anaerobic respiration"/>
    <property type="evidence" value="ECO:0007669"/>
    <property type="project" value="TreeGrafter"/>
</dbReference>
<dbReference type="SUPFAM" id="SSF51905">
    <property type="entry name" value="FAD/NAD(P)-binding domain"/>
    <property type="match status" value="1"/>
</dbReference>
<dbReference type="InterPro" id="IPR030664">
    <property type="entry name" value="SdhA/FrdA/AprA"/>
</dbReference>
<dbReference type="GO" id="GO:0009055">
    <property type="term" value="F:electron transfer activity"/>
    <property type="evidence" value="ECO:0007669"/>
    <property type="project" value="TreeGrafter"/>
</dbReference>
<evidence type="ECO:0000256" key="2">
    <source>
        <dbReference type="ARBA" id="ARBA00022630"/>
    </source>
</evidence>
<evidence type="ECO:0000256" key="3">
    <source>
        <dbReference type="ARBA" id="ARBA00023002"/>
    </source>
</evidence>
<evidence type="ECO:0000313" key="7">
    <source>
        <dbReference type="Proteomes" id="UP000277294"/>
    </source>
</evidence>
<sequence>MTRQAVPERIPVNIVDTDVLVIGGGFGGAWAALRAAELGASVVLVDKAYVSRSGASTMSGGITTCPLPGDDLTPWVEEFVTRGDYMCDQNWTRRLMEGQRERVASLEAWGVPISRDDQGAIRRFASRGMVAVRCMQYDPKRATEALREQALAQGVRIVDRHSITELMTSDGRYPTAGRVIGAFGFDVKTGQCTAFRAKRTIVATGQISMKGIHHVDNDTGDGVAMAWRAGARLADLEFSFGGTFVTLMKRYNLGSYNVAVAHGARLINRHGERFMAKYDPVRFERSELSRVVAAFVKELRDGNGPVYLDLRHCDASYWSDLESMAMTSGATVLLSGKVPDPRVHPLPIEATWNFWSGGRGGVEIDLECRATLAGLYAAGATAKNPATGTHASAGAPTAFAMNSGYFAGESAALSSRGEDSPELPAGLVERLAREALAPLAREPSPMTPDRLHDELAALGGSIFDSMQLNAERLQALCERSAAAYREAERTAADHLHDLVKVHEARNIAENALLIYASALDRTESREQFYRSDYPETDDTQWFCQHGVTRTAQGMRFERLPIPLEEYPFRDRPSKPRALSPIAAIFAGTYQPEDA</sequence>
<dbReference type="PRINTS" id="PR00368">
    <property type="entry name" value="FADPNR"/>
</dbReference>
<comment type="cofactor">
    <cofactor evidence="1">
        <name>FAD</name>
        <dbReference type="ChEBI" id="CHEBI:57692"/>
    </cofactor>
</comment>
<dbReference type="EC" id="1.3.99.1" evidence="6"/>
<name>A0A3P4B6G9_9BURK</name>
<evidence type="ECO:0000259" key="5">
    <source>
        <dbReference type="Pfam" id="PF02910"/>
    </source>
</evidence>
<dbReference type="Gene3D" id="3.50.50.60">
    <property type="entry name" value="FAD/NAD(P)-binding domain"/>
    <property type="match status" value="1"/>
</dbReference>
<keyword evidence="7" id="KW-1185">Reference proteome</keyword>
<keyword evidence="2" id="KW-0285">Flavoprotein</keyword>
<dbReference type="PANTHER" id="PTHR11632:SF73">
    <property type="entry name" value="BLR3196 PROTEIN"/>
    <property type="match status" value="1"/>
</dbReference>
<dbReference type="InterPro" id="IPR037099">
    <property type="entry name" value="Fum_R/Succ_DH_flav-like_C_sf"/>
</dbReference>
<dbReference type="InterPro" id="IPR027477">
    <property type="entry name" value="Succ_DH/fumarate_Rdtase_cat_sf"/>
</dbReference>
<dbReference type="GO" id="GO:0050660">
    <property type="term" value="F:flavin adenine dinucleotide binding"/>
    <property type="evidence" value="ECO:0007669"/>
    <property type="project" value="TreeGrafter"/>
</dbReference>
<dbReference type="PANTHER" id="PTHR11632">
    <property type="entry name" value="SUCCINATE DEHYDROGENASE 2 FLAVOPROTEIN SUBUNIT"/>
    <property type="match status" value="1"/>
</dbReference>
<dbReference type="InterPro" id="IPR015939">
    <property type="entry name" value="Fum_Rdtase/Succ_DH_flav-like_C"/>
</dbReference>
<dbReference type="GO" id="GO:0000104">
    <property type="term" value="F:succinate dehydrogenase activity"/>
    <property type="evidence" value="ECO:0007669"/>
    <property type="project" value="TreeGrafter"/>
</dbReference>
<dbReference type="Gene3D" id="1.20.58.100">
    <property type="entry name" value="Fumarate reductase/succinate dehydrogenase flavoprotein-like, C-terminal domain"/>
    <property type="match status" value="1"/>
</dbReference>
<dbReference type="SUPFAM" id="SSF46977">
    <property type="entry name" value="Succinate dehydrogenase/fumarate reductase flavoprotein C-terminal domain"/>
    <property type="match status" value="1"/>
</dbReference>
<dbReference type="GO" id="GO:0005886">
    <property type="term" value="C:plasma membrane"/>
    <property type="evidence" value="ECO:0007669"/>
    <property type="project" value="TreeGrafter"/>
</dbReference>
<feature type="domain" description="FAD-dependent oxidoreductase 2 FAD-binding" evidence="4">
    <location>
        <begin position="18"/>
        <end position="394"/>
    </location>
</feature>
<protein>
    <submittedName>
        <fullName evidence="6">Succinate dehydrogenase flavoprotein subunit</fullName>
        <ecNumber evidence="6">1.3.99.1</ecNumber>
    </submittedName>
</protein>
<dbReference type="Pfam" id="PF00890">
    <property type="entry name" value="FAD_binding_2"/>
    <property type="match status" value="1"/>
</dbReference>
<dbReference type="AlphaFoldDB" id="A0A3P4B6G9"/>
<dbReference type="Pfam" id="PF02910">
    <property type="entry name" value="Succ_DH_flav_C"/>
    <property type="match status" value="1"/>
</dbReference>
<accession>A0A3P4B6G9</accession>